<proteinExistence type="inferred from homology"/>
<dbReference type="InterPro" id="IPR004839">
    <property type="entry name" value="Aminotransferase_I/II_large"/>
</dbReference>
<keyword evidence="3 7" id="KW-0808">Transferase</keyword>
<keyword evidence="8" id="KW-1185">Reference proteome</keyword>
<evidence type="ECO:0000256" key="2">
    <source>
        <dbReference type="ARBA" id="ARBA00022576"/>
    </source>
</evidence>
<comment type="pathway">
    <text evidence="5">Amino-acid biosynthesis.</text>
</comment>
<accession>A0ABV6EWK9</accession>
<evidence type="ECO:0000256" key="4">
    <source>
        <dbReference type="ARBA" id="ARBA00022898"/>
    </source>
</evidence>
<evidence type="ECO:0000256" key="1">
    <source>
        <dbReference type="ARBA" id="ARBA00007970"/>
    </source>
</evidence>
<dbReference type="InterPro" id="IPR015424">
    <property type="entry name" value="PyrdxlP-dep_Trfase"/>
</dbReference>
<comment type="caution">
    <text evidence="7">The sequence shown here is derived from an EMBL/GenBank/DDBJ whole genome shotgun (WGS) entry which is preliminary data.</text>
</comment>
<dbReference type="EC" id="2.6.1.9" evidence="7"/>
<dbReference type="GO" id="GO:0004400">
    <property type="term" value="F:histidinol-phosphate transaminase activity"/>
    <property type="evidence" value="ECO:0007669"/>
    <property type="project" value="UniProtKB-EC"/>
</dbReference>
<dbReference type="InterPro" id="IPR015422">
    <property type="entry name" value="PyrdxlP-dep_Trfase_small"/>
</dbReference>
<dbReference type="Pfam" id="PF00155">
    <property type="entry name" value="Aminotran_1_2"/>
    <property type="match status" value="1"/>
</dbReference>
<dbReference type="SUPFAM" id="SSF53383">
    <property type="entry name" value="PLP-dependent transferases"/>
    <property type="match status" value="1"/>
</dbReference>
<evidence type="ECO:0000313" key="8">
    <source>
        <dbReference type="Proteomes" id="UP001589775"/>
    </source>
</evidence>
<sequence length="353" mass="38364">MGRHEPPPPGTIMTIASTTKPLRLSLNENPLGPSPRALQAINDALPDVGRYAGDALAALKSTIAAEADVAPDQIVLGEVLNIFGLYLAARSGPGGDFLYSEPGYTALVDAVAPAGGNVVGIPLDDRLGNDLPAFLRRLNEQTRAVYLVNPHNPTGLVEDTQHFLDVVSEVSQRTLVLVDEAYLDFLPDFRERTAARLLSRGARVVVFRTFAKLHGLAGLGFGYALAPPDLAAAMTQIGIGAYFNLNRLGLVAANASLQDRSFIETTRTRIARERETWHALFRQRAIRFTESHANFVFFDAQCPQRIIASELAARGIDIGRAHPPLENWVRISIGTAEENETARHAVAELLHRP</sequence>
<comment type="similarity">
    <text evidence="1">Belongs to the class-II pyridoxal-phosphate-dependent aminotransferase family. Histidinol-phosphate aminotransferase subfamily.</text>
</comment>
<reference evidence="7 8" key="1">
    <citation type="submission" date="2024-09" db="EMBL/GenBank/DDBJ databases">
        <authorList>
            <person name="Sun Q."/>
            <person name="Mori K."/>
        </authorList>
    </citation>
    <scope>NUCLEOTIDE SEQUENCE [LARGE SCALE GENOMIC DNA]</scope>
    <source>
        <strain evidence="7 8">KCTC 23279</strain>
    </source>
</reference>
<dbReference type="PANTHER" id="PTHR43643:SF3">
    <property type="entry name" value="HISTIDINOL-PHOSPHATE AMINOTRANSFERASE"/>
    <property type="match status" value="1"/>
</dbReference>
<dbReference type="PANTHER" id="PTHR43643">
    <property type="entry name" value="HISTIDINOL-PHOSPHATE AMINOTRANSFERASE 2"/>
    <property type="match status" value="1"/>
</dbReference>
<dbReference type="InterPro" id="IPR050106">
    <property type="entry name" value="HistidinolP_aminotransfase"/>
</dbReference>
<protein>
    <submittedName>
        <fullName evidence="7">Pyridoxal phosphate-dependent aminotransferase</fullName>
        <ecNumber evidence="7">2.6.1.9</ecNumber>
    </submittedName>
</protein>
<dbReference type="Gene3D" id="3.40.640.10">
    <property type="entry name" value="Type I PLP-dependent aspartate aminotransferase-like (Major domain)"/>
    <property type="match status" value="1"/>
</dbReference>
<keyword evidence="2 7" id="KW-0032">Aminotransferase</keyword>
<evidence type="ECO:0000256" key="3">
    <source>
        <dbReference type="ARBA" id="ARBA00022679"/>
    </source>
</evidence>
<evidence type="ECO:0000259" key="6">
    <source>
        <dbReference type="Pfam" id="PF00155"/>
    </source>
</evidence>
<dbReference type="InterPro" id="IPR015421">
    <property type="entry name" value="PyrdxlP-dep_Trfase_major"/>
</dbReference>
<dbReference type="CDD" id="cd00609">
    <property type="entry name" value="AAT_like"/>
    <property type="match status" value="1"/>
</dbReference>
<dbReference type="EMBL" id="JBHLWM010000008">
    <property type="protein sequence ID" value="MFC0242608.1"/>
    <property type="molecule type" value="Genomic_DNA"/>
</dbReference>
<organism evidence="7 8">
    <name type="scientific">Rhodopseudomonas telluris</name>
    <dbReference type="NCBI Taxonomy" id="644215"/>
    <lineage>
        <taxon>Bacteria</taxon>
        <taxon>Pseudomonadati</taxon>
        <taxon>Pseudomonadota</taxon>
        <taxon>Alphaproteobacteria</taxon>
        <taxon>Hyphomicrobiales</taxon>
        <taxon>Nitrobacteraceae</taxon>
        <taxon>Rhodopseudomonas</taxon>
    </lineage>
</organism>
<feature type="domain" description="Aminotransferase class I/classII large" evidence="6">
    <location>
        <begin position="21"/>
        <end position="345"/>
    </location>
</feature>
<dbReference type="Gene3D" id="3.90.1150.10">
    <property type="entry name" value="Aspartate Aminotransferase, domain 1"/>
    <property type="match status" value="1"/>
</dbReference>
<evidence type="ECO:0000256" key="5">
    <source>
        <dbReference type="ARBA" id="ARBA00029440"/>
    </source>
</evidence>
<evidence type="ECO:0000313" key="7">
    <source>
        <dbReference type="EMBL" id="MFC0242608.1"/>
    </source>
</evidence>
<gene>
    <name evidence="7" type="ORF">ACFFJ6_19095</name>
</gene>
<dbReference type="RefSeq" id="WP_378390742.1">
    <property type="nucleotide sequence ID" value="NZ_JBHLWM010000008.1"/>
</dbReference>
<dbReference type="Proteomes" id="UP001589775">
    <property type="component" value="Unassembled WGS sequence"/>
</dbReference>
<name>A0ABV6EWK9_9BRAD</name>
<keyword evidence="4" id="KW-0663">Pyridoxal phosphate</keyword>